<comment type="similarity">
    <text evidence="1">Belongs to the histidine acid phosphatase family.</text>
</comment>
<dbReference type="SUPFAM" id="SSF53254">
    <property type="entry name" value="Phosphoglycerate mutase-like"/>
    <property type="match status" value="1"/>
</dbReference>
<dbReference type="Gene3D" id="3.40.50.1240">
    <property type="entry name" value="Phosphoglycerate mutase-like"/>
    <property type="match status" value="1"/>
</dbReference>
<keyword evidence="2" id="KW-0732">Signal</keyword>
<dbReference type="PANTHER" id="PTHR11567:SF195">
    <property type="entry name" value="ACID PHOSPHATASE, PUTATIVE (AFU_ORTHOLOGUE AFUA_3G14570)-RELATED"/>
    <property type="match status" value="1"/>
</dbReference>
<sequence>MRHFGSVAVAALLLGSSWTTAQSTNTTSCPTAPPADLNWYPPTKTVVNDLESVLNGTNIYGYIFNSSTTPLDVPYSTYNWCNMPHTRANEYIIPDPDFELRYVEVIHRHHKRTPYASNTFPQEQYPWLCNDESLYYYAAPSDNSAAQIVWNISQSPLNPFKPTGFPNSTCQFPQITAGGLLDSRQHGADVFSVYHDLLSFLPSTFDADRIFFRVTNNVITSQVAAQVAVGMYPSLDSHTVPVTVQPVNVDSLEPQYPCPASESLYSSYGVGSTDPAWLAHLTAPSTTQLFARLDALSGVNPSDTAWHAWFDHYFDNLSARLCHDKPLPCNSSVCVSDAMTESVFRRGIYEYSYIYRDNPHSLSASVASYGVWLAELAYNIRTAMAGTSNVVYRHNVAHDGSMSRLLSMLQVDVMVWPGMGSEVVFELWRRKSSGCWVVRVLWKGVVLRSSNPGLGALDMVPVGALLGYIDGLVGVNAREVPGLCAES</sequence>
<evidence type="ECO:0000313" key="4">
    <source>
        <dbReference type="Proteomes" id="UP001345013"/>
    </source>
</evidence>
<accession>A0ABR0K099</accession>
<evidence type="ECO:0000313" key="3">
    <source>
        <dbReference type="EMBL" id="KAK5081056.1"/>
    </source>
</evidence>
<organism evidence="3 4">
    <name type="scientific">Lithohypha guttulata</name>
    <dbReference type="NCBI Taxonomy" id="1690604"/>
    <lineage>
        <taxon>Eukaryota</taxon>
        <taxon>Fungi</taxon>
        <taxon>Dikarya</taxon>
        <taxon>Ascomycota</taxon>
        <taxon>Pezizomycotina</taxon>
        <taxon>Eurotiomycetes</taxon>
        <taxon>Chaetothyriomycetidae</taxon>
        <taxon>Chaetothyriales</taxon>
        <taxon>Trichomeriaceae</taxon>
        <taxon>Lithohypha</taxon>
    </lineage>
</organism>
<dbReference type="Pfam" id="PF00328">
    <property type="entry name" value="His_Phos_2"/>
    <property type="match status" value="1"/>
</dbReference>
<proteinExistence type="inferred from homology"/>
<feature type="chain" id="PRO_5047284989" description="Histidine acid phosphatase" evidence="2">
    <location>
        <begin position="24"/>
        <end position="487"/>
    </location>
</feature>
<dbReference type="PANTHER" id="PTHR11567">
    <property type="entry name" value="ACID PHOSPHATASE-RELATED"/>
    <property type="match status" value="1"/>
</dbReference>
<protein>
    <recommendedName>
        <fullName evidence="5">Histidine acid phosphatase</fullName>
    </recommendedName>
</protein>
<dbReference type="InterPro" id="IPR050645">
    <property type="entry name" value="Histidine_acid_phosphatase"/>
</dbReference>
<dbReference type="EMBL" id="JAVRRG010000142">
    <property type="protein sequence ID" value="KAK5081056.1"/>
    <property type="molecule type" value="Genomic_DNA"/>
</dbReference>
<evidence type="ECO:0000256" key="2">
    <source>
        <dbReference type="SAM" id="SignalP"/>
    </source>
</evidence>
<feature type="signal peptide" evidence="2">
    <location>
        <begin position="1"/>
        <end position="23"/>
    </location>
</feature>
<name>A0ABR0K099_9EURO</name>
<reference evidence="3 4" key="1">
    <citation type="submission" date="2023-08" db="EMBL/GenBank/DDBJ databases">
        <title>Black Yeasts Isolated from many extreme environments.</title>
        <authorList>
            <person name="Coleine C."/>
            <person name="Stajich J.E."/>
            <person name="Selbmann L."/>
        </authorList>
    </citation>
    <scope>NUCLEOTIDE SEQUENCE [LARGE SCALE GENOMIC DNA]</scope>
    <source>
        <strain evidence="3 4">CCFEE 5885</strain>
    </source>
</reference>
<dbReference type="Proteomes" id="UP001345013">
    <property type="component" value="Unassembled WGS sequence"/>
</dbReference>
<comment type="caution">
    <text evidence="3">The sequence shown here is derived from an EMBL/GenBank/DDBJ whole genome shotgun (WGS) entry which is preliminary data.</text>
</comment>
<dbReference type="InterPro" id="IPR029033">
    <property type="entry name" value="His_PPase_superfam"/>
</dbReference>
<dbReference type="InterPro" id="IPR000560">
    <property type="entry name" value="His_Pase_clade-2"/>
</dbReference>
<evidence type="ECO:0000256" key="1">
    <source>
        <dbReference type="ARBA" id="ARBA00005375"/>
    </source>
</evidence>
<gene>
    <name evidence="3" type="ORF">LTR24_008328</name>
</gene>
<keyword evidence="4" id="KW-1185">Reference proteome</keyword>
<evidence type="ECO:0008006" key="5">
    <source>
        <dbReference type="Google" id="ProtNLM"/>
    </source>
</evidence>